<dbReference type="GeneID" id="54587540"/>
<evidence type="ECO:0000313" key="3">
    <source>
        <dbReference type="Proteomes" id="UP000800094"/>
    </source>
</evidence>
<dbReference type="AlphaFoldDB" id="A0A6A6HT60"/>
<keyword evidence="3" id="KW-1185">Reference proteome</keyword>
<feature type="region of interest" description="Disordered" evidence="1">
    <location>
        <begin position="132"/>
        <end position="229"/>
    </location>
</feature>
<dbReference type="EMBL" id="ML987213">
    <property type="protein sequence ID" value="KAF2241296.1"/>
    <property type="molecule type" value="Genomic_DNA"/>
</dbReference>
<accession>A0A6A6HT60</accession>
<feature type="compositionally biased region" description="Basic residues" evidence="1">
    <location>
        <begin position="209"/>
        <end position="220"/>
    </location>
</feature>
<organism evidence="2 3">
    <name type="scientific">Trematosphaeria pertusa</name>
    <dbReference type="NCBI Taxonomy" id="390896"/>
    <lineage>
        <taxon>Eukaryota</taxon>
        <taxon>Fungi</taxon>
        <taxon>Dikarya</taxon>
        <taxon>Ascomycota</taxon>
        <taxon>Pezizomycotina</taxon>
        <taxon>Dothideomycetes</taxon>
        <taxon>Pleosporomycetidae</taxon>
        <taxon>Pleosporales</taxon>
        <taxon>Massarineae</taxon>
        <taxon>Trematosphaeriaceae</taxon>
        <taxon>Trematosphaeria</taxon>
    </lineage>
</organism>
<gene>
    <name evidence="2" type="ORF">BU26DRAFT_572138</name>
</gene>
<evidence type="ECO:0000313" key="2">
    <source>
        <dbReference type="EMBL" id="KAF2241296.1"/>
    </source>
</evidence>
<proteinExistence type="predicted"/>
<name>A0A6A6HT60_9PLEO</name>
<evidence type="ECO:0000256" key="1">
    <source>
        <dbReference type="SAM" id="MobiDB-lite"/>
    </source>
</evidence>
<protein>
    <submittedName>
        <fullName evidence="2">Uncharacterized protein</fullName>
    </submittedName>
</protein>
<dbReference type="RefSeq" id="XP_033676300.1">
    <property type="nucleotide sequence ID" value="XM_033834210.1"/>
</dbReference>
<dbReference type="OrthoDB" id="3640311at2759"/>
<reference evidence="2" key="1">
    <citation type="journal article" date="2020" name="Stud. Mycol.">
        <title>101 Dothideomycetes genomes: a test case for predicting lifestyles and emergence of pathogens.</title>
        <authorList>
            <person name="Haridas S."/>
            <person name="Albert R."/>
            <person name="Binder M."/>
            <person name="Bloem J."/>
            <person name="Labutti K."/>
            <person name="Salamov A."/>
            <person name="Andreopoulos B."/>
            <person name="Baker S."/>
            <person name="Barry K."/>
            <person name="Bills G."/>
            <person name="Bluhm B."/>
            <person name="Cannon C."/>
            <person name="Castanera R."/>
            <person name="Culley D."/>
            <person name="Daum C."/>
            <person name="Ezra D."/>
            <person name="Gonzalez J."/>
            <person name="Henrissat B."/>
            <person name="Kuo A."/>
            <person name="Liang C."/>
            <person name="Lipzen A."/>
            <person name="Lutzoni F."/>
            <person name="Magnuson J."/>
            <person name="Mondo S."/>
            <person name="Nolan M."/>
            <person name="Ohm R."/>
            <person name="Pangilinan J."/>
            <person name="Park H.-J."/>
            <person name="Ramirez L."/>
            <person name="Alfaro M."/>
            <person name="Sun H."/>
            <person name="Tritt A."/>
            <person name="Yoshinaga Y."/>
            <person name="Zwiers L.-H."/>
            <person name="Turgeon B."/>
            <person name="Goodwin S."/>
            <person name="Spatafora J."/>
            <person name="Crous P."/>
            <person name="Grigoriev I."/>
        </authorList>
    </citation>
    <scope>NUCLEOTIDE SEQUENCE</scope>
    <source>
        <strain evidence="2">CBS 122368</strain>
    </source>
</reference>
<sequence>MRPVKETITYPRIKVTAENDPCLNPSQEVEHILSCGHIITSATANELCGSNCYHVAARKQRVGTQSAADFWCNACVEERIEAEIAKENTNATVAESRRTFLRIDFAKKNRKAQKAARKCYIGLKVVSVPCDNRGRTPKGYKPPPSDHPFDTALPRAGDNMFEDVDPSPQEQPPTSATTEPIELPTAETGRKRARSSEDDDEEVVPAPPRKSKRIAARRVHDRVTSSTTS</sequence>
<dbReference type="Proteomes" id="UP000800094">
    <property type="component" value="Unassembled WGS sequence"/>
</dbReference>